<organism evidence="3 4">
    <name type="scientific">Streptomyces catenulae</name>
    <dbReference type="NCBI Taxonomy" id="66875"/>
    <lineage>
        <taxon>Bacteria</taxon>
        <taxon>Bacillati</taxon>
        <taxon>Actinomycetota</taxon>
        <taxon>Actinomycetes</taxon>
        <taxon>Kitasatosporales</taxon>
        <taxon>Streptomycetaceae</taxon>
        <taxon>Streptomyces</taxon>
    </lineage>
</organism>
<comment type="caution">
    <text evidence="3">The sequence shown here is derived from an EMBL/GenBank/DDBJ whole genome shotgun (WGS) entry which is preliminary data.</text>
</comment>
<evidence type="ECO:0000256" key="2">
    <source>
        <dbReference type="SAM" id="SignalP"/>
    </source>
</evidence>
<proteinExistence type="predicted"/>
<protein>
    <recommendedName>
        <fullName evidence="5">Lipoprotein</fullName>
    </recommendedName>
</protein>
<name>A0ABV2Z8E8_9ACTN</name>
<keyword evidence="4" id="KW-1185">Reference proteome</keyword>
<feature type="chain" id="PRO_5046947453" description="Lipoprotein" evidence="2">
    <location>
        <begin position="33"/>
        <end position="499"/>
    </location>
</feature>
<sequence length="499" mass="51739">MAGQGVRRPPRATAAGSAVLLAVVLTAASGCAQQPPPRTRFPEVQRMLDARARAVRQHDEAAFLASVDPVRPGYRDRQRRAFRTLKELPLTGWRYDLVATDAFPLASGGNTMAAKVELRYRLKGFDAEPVTSVQYLTLTRTSGRWRIASDEEGAASGHAGTRQLWDQGPVAAVRGRHALVLGDAGDRGRLTDLARRADAAVPAVTAAWKGRWSGQVVIEAPGSVAGMAQLLGSGDPSAYAGIAAVTTGEAGAQAKAPADRVIVNPEAYADLNDAGRAVVLSHEITHVATRTATTGDTPLWLSEGFADWVAYRGRRHAAAAAAPELSRAVATGHPPQRLPADADFGFTGGADRLARAYESGWLACRMIADTWGEAKLRAFYRAAGGVPTGEGHAGPGARSGTPSPSSPSSSPSPSPSSGAGAGPSAGAASGGDDSRGGGADGTGRRVVGGHPAAPAPGAVDDRRTAVRNARLDTVFRSQLGLSAGQFTKKWRAYLKSALT</sequence>
<evidence type="ECO:0000313" key="4">
    <source>
        <dbReference type="Proteomes" id="UP001550853"/>
    </source>
</evidence>
<dbReference type="RefSeq" id="WP_030281823.1">
    <property type="nucleotide sequence ID" value="NZ_JBEZVI010000039.1"/>
</dbReference>
<keyword evidence="2" id="KW-0732">Signal</keyword>
<evidence type="ECO:0000256" key="1">
    <source>
        <dbReference type="SAM" id="MobiDB-lite"/>
    </source>
</evidence>
<evidence type="ECO:0000313" key="3">
    <source>
        <dbReference type="EMBL" id="MEU3714258.1"/>
    </source>
</evidence>
<feature type="region of interest" description="Disordered" evidence="1">
    <location>
        <begin position="388"/>
        <end position="463"/>
    </location>
</feature>
<feature type="compositionally biased region" description="Low complexity" evidence="1">
    <location>
        <begin position="448"/>
        <end position="458"/>
    </location>
</feature>
<feature type="signal peptide" evidence="2">
    <location>
        <begin position="1"/>
        <end position="32"/>
    </location>
</feature>
<feature type="compositionally biased region" description="Low complexity" evidence="1">
    <location>
        <begin position="395"/>
        <end position="431"/>
    </location>
</feature>
<gene>
    <name evidence="3" type="ORF">AB0E61_29690</name>
</gene>
<dbReference type="PROSITE" id="PS51257">
    <property type="entry name" value="PROKAR_LIPOPROTEIN"/>
    <property type="match status" value="1"/>
</dbReference>
<evidence type="ECO:0008006" key="5">
    <source>
        <dbReference type="Google" id="ProtNLM"/>
    </source>
</evidence>
<accession>A0ABV2Z8E8</accession>
<dbReference type="EMBL" id="JBEZVI010000039">
    <property type="protein sequence ID" value="MEU3714258.1"/>
    <property type="molecule type" value="Genomic_DNA"/>
</dbReference>
<dbReference type="Proteomes" id="UP001550853">
    <property type="component" value="Unassembled WGS sequence"/>
</dbReference>
<reference evidence="3 4" key="1">
    <citation type="submission" date="2024-06" db="EMBL/GenBank/DDBJ databases">
        <title>The Natural Products Discovery Center: Release of the First 8490 Sequenced Strains for Exploring Actinobacteria Biosynthetic Diversity.</title>
        <authorList>
            <person name="Kalkreuter E."/>
            <person name="Kautsar S.A."/>
            <person name="Yang D."/>
            <person name="Bader C.D."/>
            <person name="Teijaro C.N."/>
            <person name="Fluegel L."/>
            <person name="Davis C.M."/>
            <person name="Simpson J.R."/>
            <person name="Lauterbach L."/>
            <person name="Steele A.D."/>
            <person name="Gui C."/>
            <person name="Meng S."/>
            <person name="Li G."/>
            <person name="Viehrig K."/>
            <person name="Ye F."/>
            <person name="Su P."/>
            <person name="Kiefer A.F."/>
            <person name="Nichols A."/>
            <person name="Cepeda A.J."/>
            <person name="Yan W."/>
            <person name="Fan B."/>
            <person name="Jiang Y."/>
            <person name="Adhikari A."/>
            <person name="Zheng C.-J."/>
            <person name="Schuster L."/>
            <person name="Cowan T.M."/>
            <person name="Smanski M.J."/>
            <person name="Chevrette M.G."/>
            <person name="De Carvalho L.P.S."/>
            <person name="Shen B."/>
        </authorList>
    </citation>
    <scope>NUCLEOTIDE SEQUENCE [LARGE SCALE GENOMIC DNA]</scope>
    <source>
        <strain evidence="3 4">NPDC033039</strain>
    </source>
</reference>